<protein>
    <submittedName>
        <fullName evidence="1">Uncharacterized protein</fullName>
    </submittedName>
</protein>
<name>A0A0X3BM50_9EURY</name>
<dbReference type="EMBL" id="LT158599">
    <property type="protein sequence ID" value="CVK32644.1"/>
    <property type="molecule type" value="Genomic_DNA"/>
</dbReference>
<evidence type="ECO:0000313" key="2">
    <source>
        <dbReference type="Proteomes" id="UP000069850"/>
    </source>
</evidence>
<reference evidence="1 2" key="1">
    <citation type="submission" date="2016-01" db="EMBL/GenBank/DDBJ databases">
        <authorList>
            <person name="Manzoor S."/>
        </authorList>
    </citation>
    <scope>NUCLEOTIDE SEQUENCE [LARGE SCALE GENOMIC DNA]</scope>
    <source>
        <strain evidence="1">Methanoculleus sp MAB1</strain>
    </source>
</reference>
<evidence type="ECO:0000313" key="1">
    <source>
        <dbReference type="EMBL" id="CVK32644.1"/>
    </source>
</evidence>
<proteinExistence type="predicted"/>
<dbReference type="Proteomes" id="UP000069850">
    <property type="component" value="Chromosome 1"/>
</dbReference>
<organism evidence="1 2">
    <name type="scientific">Methanoculleus bourgensis</name>
    <dbReference type="NCBI Taxonomy" id="83986"/>
    <lineage>
        <taxon>Archaea</taxon>
        <taxon>Methanobacteriati</taxon>
        <taxon>Methanobacteriota</taxon>
        <taxon>Stenosarchaea group</taxon>
        <taxon>Methanomicrobia</taxon>
        <taxon>Methanomicrobiales</taxon>
        <taxon>Methanomicrobiaceae</taxon>
        <taxon>Methanoculleus</taxon>
    </lineage>
</organism>
<gene>
    <name evidence="1" type="ORF">MMAB1_1431</name>
</gene>
<dbReference type="KEGG" id="mema:MMAB1_1431"/>
<sequence length="153" mass="17198">MEIFDAIASLSEHFVEISYGEIAGLATEGSWLCLCPGSDLWEGDDSHHDPPPREPGELVVSWSFERPAIHTRTRKNKTKWPTTRPPHLMLRVLMRGSDHHPLLSREGREVRLLDGIVPFHALPRDATRMEILDTIAPLPIGRASPPNRSPETT</sequence>
<dbReference type="AlphaFoldDB" id="A0A0X3BM50"/>
<accession>A0A0X3BM50</accession>